<keyword evidence="1" id="KW-1133">Transmembrane helix</keyword>
<keyword evidence="1" id="KW-0472">Membrane</keyword>
<evidence type="ECO:0000256" key="1">
    <source>
        <dbReference type="SAM" id="Phobius"/>
    </source>
</evidence>
<evidence type="ECO:0000313" key="2">
    <source>
        <dbReference type="EMBL" id="KND93101.1"/>
    </source>
</evidence>
<sequence length="524" mass="57422">MASFNLDSLSDRLPSACRSRSMIGHLVIKSFNLVSVLVAEVLLNLQGVLPLLRQVLFELFHFLFQLVDILLKRGRFLGEGIVARLQQVSLVGHRQKLGLELSNPDRSSLELGVFVIGTFPFCSLLLGRGLCHLVLHVVELFLEVANVLLEILDCVLGLLQLFALLVRLLELDGSPLRFIPEVFKLVFAVRNYSVPFAQVGLQVLDVVSELLYFVLVMLALVELALEIVNVGLPLIQRLLKLVQFGALVSAGLQHLLSIGFEVALGAGQVLLIPLKFSLHRDLVDLQLGVLLESCLAEARSGLAQCVLEKMNLELETKVLFFDAGAFIPASAQLQSHGRRRNTTAVDLRQCVVQVRLVPRAQIHRCVHARDRRHVVFVNPVEARRGWDGRAILLAMTTRAVPRGRFEQGRELGAADAGGQISSIRQRPSLSRARGSEVYAAGAAVAELLEKVVVLARRLERRLLGDVCKVGGSAEVGRVANIGTRGVERAAEAWLAHGGGRRGVGDAGCRMSDAGRVDLGRVQRW</sequence>
<feature type="transmembrane region" description="Helical" evidence="1">
    <location>
        <begin position="147"/>
        <end position="170"/>
    </location>
</feature>
<dbReference type="Proteomes" id="UP000036947">
    <property type="component" value="Unassembled WGS sequence"/>
</dbReference>
<dbReference type="AlphaFoldDB" id="A0A0L0NG86"/>
<keyword evidence="1" id="KW-0812">Transmembrane</keyword>
<feature type="transmembrane region" description="Helical" evidence="1">
    <location>
        <begin position="210"/>
        <end position="232"/>
    </location>
</feature>
<feature type="transmembrane region" description="Helical" evidence="1">
    <location>
        <begin position="244"/>
        <end position="271"/>
    </location>
</feature>
<gene>
    <name evidence="2" type="ORF">TOPH_02114</name>
</gene>
<reference evidence="2 3" key="1">
    <citation type="journal article" date="2015" name="BMC Genomics">
        <title>The genome of the truffle-parasite Tolypocladium ophioglossoides and the evolution of antifungal peptaibiotics.</title>
        <authorList>
            <person name="Quandt C.A."/>
            <person name="Bushley K.E."/>
            <person name="Spatafora J.W."/>
        </authorList>
    </citation>
    <scope>NUCLEOTIDE SEQUENCE [LARGE SCALE GENOMIC DNA]</scope>
    <source>
        <strain evidence="2 3">CBS 100239</strain>
    </source>
</reference>
<name>A0A0L0NG86_TOLOC</name>
<dbReference type="EMBL" id="LFRF01000004">
    <property type="protein sequence ID" value="KND93101.1"/>
    <property type="molecule type" value="Genomic_DNA"/>
</dbReference>
<proteinExistence type="predicted"/>
<protein>
    <submittedName>
        <fullName evidence="2">Uncharacterized protein</fullName>
    </submittedName>
</protein>
<feature type="transmembrane region" description="Helical" evidence="1">
    <location>
        <begin position="26"/>
        <end position="45"/>
    </location>
</feature>
<feature type="transmembrane region" description="Helical" evidence="1">
    <location>
        <begin position="111"/>
        <end position="135"/>
    </location>
</feature>
<accession>A0A0L0NG86</accession>
<keyword evidence="3" id="KW-1185">Reference proteome</keyword>
<comment type="caution">
    <text evidence="2">The sequence shown here is derived from an EMBL/GenBank/DDBJ whole genome shotgun (WGS) entry which is preliminary data.</text>
</comment>
<organism evidence="2 3">
    <name type="scientific">Tolypocladium ophioglossoides (strain CBS 100239)</name>
    <name type="common">Snaketongue truffleclub</name>
    <name type="synonym">Elaphocordyceps ophioglossoides</name>
    <dbReference type="NCBI Taxonomy" id="1163406"/>
    <lineage>
        <taxon>Eukaryota</taxon>
        <taxon>Fungi</taxon>
        <taxon>Dikarya</taxon>
        <taxon>Ascomycota</taxon>
        <taxon>Pezizomycotina</taxon>
        <taxon>Sordariomycetes</taxon>
        <taxon>Hypocreomycetidae</taxon>
        <taxon>Hypocreales</taxon>
        <taxon>Ophiocordycipitaceae</taxon>
        <taxon>Tolypocladium</taxon>
    </lineage>
</organism>
<evidence type="ECO:0000313" key="3">
    <source>
        <dbReference type="Proteomes" id="UP000036947"/>
    </source>
</evidence>